<keyword evidence="4" id="KW-1185">Reference proteome</keyword>
<evidence type="ECO:0000313" key="3">
    <source>
        <dbReference type="EMBL" id="KAJ7005865.1"/>
    </source>
</evidence>
<protein>
    <submittedName>
        <fullName evidence="3">Protein LTV1-like</fullName>
    </submittedName>
</protein>
<dbReference type="AlphaFoldDB" id="A0AAD6RBG4"/>
<sequence>MGKKKFIAKKKAATFQLFARDSSDPNFDGTDQSLLNRQLLGRKQMLQQQPRFDDDPNSIFPDAPDDTEDGEDGSLGNSLHFGGGFFCETSSGPLPEDVRREILELGFPDDGYNYLLHLRDIKSNVNGSGYYQNPKAKLHQLPHDIKAYDASRVKVSELKSEDRNDKSIYNVASKSVGVRVQKVVDPEVAALLDDSDLSRFGSDAEDLEEDFVVRANIPEGGEDLDADVEGSEVVNEVTSGYVRYGGDRENVLGCGGVEKAMNVLVEARGYFRDEKQRVRRPLDEQFDSCLELLFSTTGDVKLLPPLFLLEHQEYGTDNEDDEYDGYMAEENKFLADKHKHALNDHVVDDLELNEKYEVPADLLHDNGRPKNKELIDLAADIVRLCREYGKKYENEDEDKEVIIEEESSDESEKWDCETVVSTYSNLDNHPTKIGAPETARKKMLAKAVVGALNASSHVITLGGKEKLPEDFLPYSGKPAMEKVKGVPSLQMEQQKRKQHGQESKEEKKERKAAVKEERREARRVKKEMKGLYQGEAQHAQRAAAVAGPSSIHLVLLLKTAISCSRISMLFENHQRETFLTRKGAAYSVHPCFLWSMKLLQFLFVCIRIYFVDEPLMSYKAMATILLENMSPRFCPCQSML</sequence>
<feature type="region of interest" description="Disordered" evidence="2">
    <location>
        <begin position="483"/>
        <end position="520"/>
    </location>
</feature>
<reference evidence="3" key="1">
    <citation type="journal article" date="2023" name="Mol. Ecol. Resour.">
        <title>Chromosome-level genome assembly of a triploid poplar Populus alba 'Berolinensis'.</title>
        <authorList>
            <person name="Chen S."/>
            <person name="Yu Y."/>
            <person name="Wang X."/>
            <person name="Wang S."/>
            <person name="Zhang T."/>
            <person name="Zhou Y."/>
            <person name="He R."/>
            <person name="Meng N."/>
            <person name="Wang Y."/>
            <person name="Liu W."/>
            <person name="Liu Z."/>
            <person name="Liu J."/>
            <person name="Guo Q."/>
            <person name="Huang H."/>
            <person name="Sederoff R.R."/>
            <person name="Wang G."/>
            <person name="Qu G."/>
            <person name="Chen S."/>
        </authorList>
    </citation>
    <scope>NUCLEOTIDE SEQUENCE</scope>
    <source>
        <strain evidence="3">SC-2020</strain>
    </source>
</reference>
<comment type="similarity">
    <text evidence="1">Belongs to the LTV1 family.</text>
</comment>
<comment type="caution">
    <text evidence="3">The sequence shown here is derived from an EMBL/GenBank/DDBJ whole genome shotgun (WGS) entry which is preliminary data.</text>
</comment>
<accession>A0AAD6RBG4</accession>
<dbReference type="Proteomes" id="UP001164929">
    <property type="component" value="Chromosome 2"/>
</dbReference>
<organism evidence="3 4">
    <name type="scientific">Populus alba x Populus x berolinensis</name>
    <dbReference type="NCBI Taxonomy" id="444605"/>
    <lineage>
        <taxon>Eukaryota</taxon>
        <taxon>Viridiplantae</taxon>
        <taxon>Streptophyta</taxon>
        <taxon>Embryophyta</taxon>
        <taxon>Tracheophyta</taxon>
        <taxon>Spermatophyta</taxon>
        <taxon>Magnoliopsida</taxon>
        <taxon>eudicotyledons</taxon>
        <taxon>Gunneridae</taxon>
        <taxon>Pentapetalae</taxon>
        <taxon>rosids</taxon>
        <taxon>fabids</taxon>
        <taxon>Malpighiales</taxon>
        <taxon>Salicaceae</taxon>
        <taxon>Saliceae</taxon>
        <taxon>Populus</taxon>
    </lineage>
</organism>
<dbReference type="PANTHER" id="PTHR21531">
    <property type="entry name" value="LOW-TEMPERATURE VIABILITY PROTEIN LTV1-RELATED"/>
    <property type="match status" value="1"/>
</dbReference>
<feature type="region of interest" description="Disordered" evidence="2">
    <location>
        <begin position="48"/>
        <end position="74"/>
    </location>
</feature>
<dbReference type="GO" id="GO:0000056">
    <property type="term" value="P:ribosomal small subunit export from nucleus"/>
    <property type="evidence" value="ECO:0007669"/>
    <property type="project" value="TreeGrafter"/>
</dbReference>
<proteinExistence type="inferred from homology"/>
<dbReference type="GO" id="GO:0005829">
    <property type="term" value="C:cytosol"/>
    <property type="evidence" value="ECO:0007669"/>
    <property type="project" value="TreeGrafter"/>
</dbReference>
<feature type="compositionally biased region" description="Basic and acidic residues" evidence="2">
    <location>
        <begin position="493"/>
        <end position="520"/>
    </location>
</feature>
<dbReference type="GO" id="GO:0005634">
    <property type="term" value="C:nucleus"/>
    <property type="evidence" value="ECO:0007669"/>
    <property type="project" value="TreeGrafter"/>
</dbReference>
<evidence type="ECO:0000313" key="4">
    <source>
        <dbReference type="Proteomes" id="UP001164929"/>
    </source>
</evidence>
<dbReference type="InterPro" id="IPR007307">
    <property type="entry name" value="Ltv1"/>
</dbReference>
<dbReference type="EMBL" id="JAQIZT010000002">
    <property type="protein sequence ID" value="KAJ7005865.1"/>
    <property type="molecule type" value="Genomic_DNA"/>
</dbReference>
<dbReference type="GO" id="GO:0042274">
    <property type="term" value="P:ribosomal small subunit biogenesis"/>
    <property type="evidence" value="ECO:0007669"/>
    <property type="project" value="InterPro"/>
</dbReference>
<dbReference type="GO" id="GO:0030688">
    <property type="term" value="C:preribosome, small subunit precursor"/>
    <property type="evidence" value="ECO:0007669"/>
    <property type="project" value="TreeGrafter"/>
</dbReference>
<feature type="compositionally biased region" description="Acidic residues" evidence="2">
    <location>
        <begin position="63"/>
        <end position="72"/>
    </location>
</feature>
<gene>
    <name evidence="3" type="ORF">NC653_005258</name>
</gene>
<dbReference type="PANTHER" id="PTHR21531:SF0">
    <property type="entry name" value="PROTEIN LTV1 HOMOLOG"/>
    <property type="match status" value="1"/>
</dbReference>
<name>A0AAD6RBG4_9ROSI</name>
<evidence type="ECO:0000256" key="2">
    <source>
        <dbReference type="SAM" id="MobiDB-lite"/>
    </source>
</evidence>
<evidence type="ECO:0000256" key="1">
    <source>
        <dbReference type="ARBA" id="ARBA00009078"/>
    </source>
</evidence>